<dbReference type="EMBL" id="SDPT01000001">
    <property type="protein sequence ID" value="RXZ35107.1"/>
    <property type="molecule type" value="Genomic_DNA"/>
</dbReference>
<keyword evidence="2" id="KW-1185">Reference proteome</keyword>
<protein>
    <submittedName>
        <fullName evidence="1">Uncharacterized protein</fullName>
    </submittedName>
</protein>
<organism evidence="1 2">
    <name type="scientific">Sphingomonas desiccabilis</name>
    <dbReference type="NCBI Taxonomy" id="429134"/>
    <lineage>
        <taxon>Bacteria</taxon>
        <taxon>Pseudomonadati</taxon>
        <taxon>Pseudomonadota</taxon>
        <taxon>Alphaproteobacteria</taxon>
        <taxon>Sphingomonadales</taxon>
        <taxon>Sphingomonadaceae</taxon>
        <taxon>Sphingomonas</taxon>
    </lineage>
</organism>
<evidence type="ECO:0000313" key="2">
    <source>
        <dbReference type="Proteomes" id="UP000292347"/>
    </source>
</evidence>
<dbReference type="Proteomes" id="UP000292347">
    <property type="component" value="Unassembled WGS sequence"/>
</dbReference>
<accession>A0A4V1QPV4</accession>
<dbReference type="OrthoDB" id="7917074at2"/>
<reference evidence="1 2" key="1">
    <citation type="submission" date="2019-01" db="EMBL/GenBank/DDBJ databases">
        <title>Sphingomonas mucosissima sp. nov. and Sphingomonas desiccabilis sp. nov., from biological soil crusts in the Colorado Plateau, USA.</title>
        <authorList>
            <person name="Zhu D."/>
        </authorList>
    </citation>
    <scope>NUCLEOTIDE SEQUENCE [LARGE SCALE GENOMIC DNA]</scope>
    <source>
        <strain evidence="1 2">CP1D</strain>
    </source>
</reference>
<dbReference type="RefSeq" id="WP_129340884.1">
    <property type="nucleotide sequence ID" value="NZ_JACIDD010000001.1"/>
</dbReference>
<dbReference type="AlphaFoldDB" id="A0A4V1QPV4"/>
<name>A0A4V1QPV4_9SPHN</name>
<comment type="caution">
    <text evidence="1">The sequence shown here is derived from an EMBL/GenBank/DDBJ whole genome shotgun (WGS) entry which is preliminary data.</text>
</comment>
<gene>
    <name evidence="1" type="ORF">EO081_05550</name>
</gene>
<proteinExistence type="predicted"/>
<sequence>MKTLALIFGILLVIATFVWFFYFVPLGCGMNPTGCRERFEVLSSIGLLHFWMPLAVASGAILYGVSRR</sequence>
<evidence type="ECO:0000313" key="1">
    <source>
        <dbReference type="EMBL" id="RXZ35107.1"/>
    </source>
</evidence>